<protein>
    <submittedName>
        <fullName evidence="2">DUF1761 domain-containing protein</fullName>
    </submittedName>
</protein>
<evidence type="ECO:0000256" key="1">
    <source>
        <dbReference type="SAM" id="Phobius"/>
    </source>
</evidence>
<comment type="caution">
    <text evidence="2">The sequence shown here is derived from an EMBL/GenBank/DDBJ whole genome shotgun (WGS) entry which is preliminary data.</text>
</comment>
<keyword evidence="1" id="KW-0812">Transmembrane</keyword>
<name>A0A7Y9C6V1_9FLAO</name>
<reference evidence="2 3" key="1">
    <citation type="submission" date="2020-07" db="EMBL/GenBank/DDBJ databases">
        <authorList>
            <person name="Sun Q."/>
        </authorList>
    </citation>
    <scope>NUCLEOTIDE SEQUENCE [LARGE SCALE GENOMIC DNA]</scope>
    <source>
        <strain evidence="2 3">MAH-1</strain>
    </source>
</reference>
<dbReference type="Pfam" id="PF08570">
    <property type="entry name" value="DUF1761"/>
    <property type="match status" value="1"/>
</dbReference>
<dbReference type="InterPro" id="IPR013879">
    <property type="entry name" value="DUF1761"/>
</dbReference>
<accession>A0A7Y9C6V1</accession>
<dbReference type="EMBL" id="JACBJI010000005">
    <property type="protein sequence ID" value="NYA71809.1"/>
    <property type="molecule type" value="Genomic_DNA"/>
</dbReference>
<sequence>MNVNFLALIVAALSSLVTGFIWYNPKVFGNAWMKETGIVHDESKKPNMVKIFGMTIVYAFFIAFILQMLVIHQFGALGMIGGDPTKALPSYASFMADYGTNFRTFKHGALHGSMTGLFFCLPILGVGALYENRSFKYTMIVGGYWVVTCAIMGGIICAWQ</sequence>
<keyword evidence="1" id="KW-1133">Transmembrane helix</keyword>
<evidence type="ECO:0000313" key="3">
    <source>
        <dbReference type="Proteomes" id="UP000535020"/>
    </source>
</evidence>
<keyword evidence="1" id="KW-0472">Membrane</keyword>
<dbReference type="AlphaFoldDB" id="A0A7Y9C6V1"/>
<feature type="transmembrane region" description="Helical" evidence="1">
    <location>
        <begin position="142"/>
        <end position="159"/>
    </location>
</feature>
<dbReference type="Proteomes" id="UP000535020">
    <property type="component" value="Unassembled WGS sequence"/>
</dbReference>
<feature type="transmembrane region" description="Helical" evidence="1">
    <location>
        <begin position="109"/>
        <end position="130"/>
    </location>
</feature>
<dbReference type="RefSeq" id="WP_176006618.1">
    <property type="nucleotide sequence ID" value="NZ_JABWMI010000014.1"/>
</dbReference>
<gene>
    <name evidence="2" type="ORF">HZF10_12825</name>
</gene>
<keyword evidence="3" id="KW-1185">Reference proteome</keyword>
<organism evidence="2 3">
    <name type="scientific">Flavobacterium agri</name>
    <dbReference type="NCBI Taxonomy" id="2743471"/>
    <lineage>
        <taxon>Bacteria</taxon>
        <taxon>Pseudomonadati</taxon>
        <taxon>Bacteroidota</taxon>
        <taxon>Flavobacteriia</taxon>
        <taxon>Flavobacteriales</taxon>
        <taxon>Flavobacteriaceae</taxon>
        <taxon>Flavobacterium</taxon>
    </lineage>
</organism>
<evidence type="ECO:0000313" key="2">
    <source>
        <dbReference type="EMBL" id="NYA71809.1"/>
    </source>
</evidence>
<proteinExistence type="predicted"/>
<feature type="transmembrane region" description="Helical" evidence="1">
    <location>
        <begin position="51"/>
        <end position="71"/>
    </location>
</feature>